<keyword evidence="4 6" id="KW-0472">Membrane</keyword>
<dbReference type="InterPro" id="IPR036259">
    <property type="entry name" value="MFS_trans_sf"/>
</dbReference>
<dbReference type="PANTHER" id="PTHR23507">
    <property type="entry name" value="ZGC:174356"/>
    <property type="match status" value="1"/>
</dbReference>
<feature type="transmembrane region" description="Helical" evidence="6">
    <location>
        <begin position="352"/>
        <end position="374"/>
    </location>
</feature>
<dbReference type="CDD" id="cd06174">
    <property type="entry name" value="MFS"/>
    <property type="match status" value="1"/>
</dbReference>
<feature type="region of interest" description="Disordered" evidence="5">
    <location>
        <begin position="566"/>
        <end position="596"/>
    </location>
</feature>
<evidence type="ECO:0000313" key="7">
    <source>
        <dbReference type="EMBL" id="KAL2284733.1"/>
    </source>
</evidence>
<sequence>MAADATDERTPLLNGSTNGHQNGTIADSNGSTNGNGIVGDHNTADAKKKKASWTTRVFGPPNTIKVLLAGFIITFAFSFTQVPIFYVFHLMECDVYYETHPPHTGPGDRCSIDEIAAGTATQFSILGMSTTFCGTVNLFVTGWLIKKWGPRFALILQTFIPAIRVATQVIGVLAGGNAGITIIQTTQLITIFGGPAGYILVVNTIAGELVEPMQRTAVFGQLQACIMLGQAISYLLGGMVGDAFGIRMPFQVACVLFLFATLYSRTVIPYISPESLSDGKKSKAKGIKGFLAPLKILAPQRIRFMDGHVARHFGVFFLCCGIFLAVLATSYAPLLIQMYATAYFDFTQADNGWLMSGNALCRSIFLFFAFPRIIDAGRKWWVRKVEGPRLDPAQAKDPNTLSRIPSRPEQLEAPMWSGNQMSQEDSMPQPETRPEDDRTASHFDLFFLRWSLLLDGIMTGAAALCTKRWHIFLASFLLPLGSGSAPAAKGVITEMCSHGDRTDALNAVTLVENIARLATQGLFGFIFSALAEAGKAHMTFHVNAALAIVGMAVLYLSHFPPSSATILEDNENEDGDESGEDDRPNLARVTSHETDR</sequence>
<feature type="transmembrane region" description="Helical" evidence="6">
    <location>
        <begin position="152"/>
        <end position="174"/>
    </location>
</feature>
<feature type="compositionally biased region" description="Basic and acidic residues" evidence="5">
    <location>
        <begin position="581"/>
        <end position="596"/>
    </location>
</feature>
<comment type="subcellular location">
    <subcellularLocation>
        <location evidence="1">Membrane</location>
        <topology evidence="1">Multi-pass membrane protein</topology>
    </subcellularLocation>
</comment>
<evidence type="ECO:0000256" key="6">
    <source>
        <dbReference type="SAM" id="Phobius"/>
    </source>
</evidence>
<evidence type="ECO:0008006" key="9">
    <source>
        <dbReference type="Google" id="ProtNLM"/>
    </source>
</evidence>
<keyword evidence="8" id="KW-1185">Reference proteome</keyword>
<evidence type="ECO:0000256" key="3">
    <source>
        <dbReference type="ARBA" id="ARBA00022989"/>
    </source>
</evidence>
<feature type="compositionally biased region" description="Basic and acidic residues" evidence="5">
    <location>
        <begin position="1"/>
        <end position="10"/>
    </location>
</feature>
<feature type="compositionally biased region" description="Polar residues" evidence="5">
    <location>
        <begin position="13"/>
        <end position="35"/>
    </location>
</feature>
<feature type="transmembrane region" description="Helical" evidence="6">
    <location>
        <begin position="218"/>
        <end position="236"/>
    </location>
</feature>
<feature type="region of interest" description="Disordered" evidence="5">
    <location>
        <begin position="1"/>
        <end position="41"/>
    </location>
</feature>
<evidence type="ECO:0000256" key="1">
    <source>
        <dbReference type="ARBA" id="ARBA00004141"/>
    </source>
</evidence>
<gene>
    <name evidence="7" type="ORF">FJTKL_08813</name>
</gene>
<keyword evidence="2 6" id="KW-0812">Transmembrane</keyword>
<dbReference type="InterPro" id="IPR011701">
    <property type="entry name" value="MFS"/>
</dbReference>
<feature type="region of interest" description="Disordered" evidence="5">
    <location>
        <begin position="412"/>
        <end position="437"/>
    </location>
</feature>
<dbReference type="SUPFAM" id="SSF103473">
    <property type="entry name" value="MFS general substrate transporter"/>
    <property type="match status" value="2"/>
</dbReference>
<dbReference type="Proteomes" id="UP001600888">
    <property type="component" value="Unassembled WGS sequence"/>
</dbReference>
<evidence type="ECO:0000313" key="8">
    <source>
        <dbReference type="Proteomes" id="UP001600888"/>
    </source>
</evidence>
<evidence type="ECO:0000256" key="2">
    <source>
        <dbReference type="ARBA" id="ARBA00022692"/>
    </source>
</evidence>
<feature type="transmembrane region" description="Helical" evidence="6">
    <location>
        <begin position="186"/>
        <end position="206"/>
    </location>
</feature>
<organism evidence="7 8">
    <name type="scientific">Diaporthe vaccinii</name>
    <dbReference type="NCBI Taxonomy" id="105482"/>
    <lineage>
        <taxon>Eukaryota</taxon>
        <taxon>Fungi</taxon>
        <taxon>Dikarya</taxon>
        <taxon>Ascomycota</taxon>
        <taxon>Pezizomycotina</taxon>
        <taxon>Sordariomycetes</taxon>
        <taxon>Sordariomycetidae</taxon>
        <taxon>Diaporthales</taxon>
        <taxon>Diaporthaceae</taxon>
        <taxon>Diaporthe</taxon>
        <taxon>Diaporthe eres species complex</taxon>
    </lineage>
</organism>
<evidence type="ECO:0000256" key="4">
    <source>
        <dbReference type="ARBA" id="ARBA00023136"/>
    </source>
</evidence>
<feature type="transmembrane region" description="Helical" evidence="6">
    <location>
        <begin position="313"/>
        <end position="332"/>
    </location>
</feature>
<protein>
    <recommendedName>
        <fullName evidence="9">Major facilitator superfamily transporter</fullName>
    </recommendedName>
</protein>
<comment type="caution">
    <text evidence="7">The sequence shown here is derived from an EMBL/GenBank/DDBJ whole genome shotgun (WGS) entry which is preliminary data.</text>
</comment>
<keyword evidence="3 6" id="KW-1133">Transmembrane helix</keyword>
<dbReference type="Pfam" id="PF07690">
    <property type="entry name" value="MFS_1"/>
    <property type="match status" value="1"/>
</dbReference>
<evidence type="ECO:0000256" key="5">
    <source>
        <dbReference type="SAM" id="MobiDB-lite"/>
    </source>
</evidence>
<name>A0ABR4EQN2_9PEZI</name>
<feature type="transmembrane region" description="Helical" evidence="6">
    <location>
        <begin position="123"/>
        <end position="145"/>
    </location>
</feature>
<feature type="transmembrane region" description="Helical" evidence="6">
    <location>
        <begin position="248"/>
        <end position="271"/>
    </location>
</feature>
<dbReference type="Gene3D" id="1.20.1250.20">
    <property type="entry name" value="MFS general substrate transporter like domains"/>
    <property type="match status" value="2"/>
</dbReference>
<dbReference type="EMBL" id="JBAWTH010000035">
    <property type="protein sequence ID" value="KAL2284733.1"/>
    <property type="molecule type" value="Genomic_DNA"/>
</dbReference>
<accession>A0ABR4EQN2</accession>
<feature type="compositionally biased region" description="Acidic residues" evidence="5">
    <location>
        <begin position="568"/>
        <end position="580"/>
    </location>
</feature>
<feature type="compositionally biased region" description="Polar residues" evidence="5">
    <location>
        <begin position="417"/>
        <end position="426"/>
    </location>
</feature>
<dbReference type="PANTHER" id="PTHR23507:SF13">
    <property type="entry name" value="MFS GENERAL SUBSTRATE TRANSPORTER"/>
    <property type="match status" value="1"/>
</dbReference>
<proteinExistence type="predicted"/>
<reference evidence="7 8" key="1">
    <citation type="submission" date="2024-03" db="EMBL/GenBank/DDBJ databases">
        <title>A high-quality draft genome sequence of Diaporthe vaccinii, a causative agent of upright dieback and viscid rot disease in cranberry plants.</title>
        <authorList>
            <person name="Sarrasin M."/>
            <person name="Lang B.F."/>
            <person name="Burger G."/>
        </authorList>
    </citation>
    <scope>NUCLEOTIDE SEQUENCE [LARGE SCALE GENOMIC DNA]</scope>
    <source>
        <strain evidence="7 8">IS7</strain>
    </source>
</reference>
<feature type="transmembrane region" description="Helical" evidence="6">
    <location>
        <begin position="66"/>
        <end position="88"/>
    </location>
</feature>